<protein>
    <submittedName>
        <fullName evidence="7">NUDIX domain-containing protein</fullName>
    </submittedName>
</protein>
<dbReference type="AlphaFoldDB" id="A0A0S4R0M5"/>
<dbReference type="InterPro" id="IPR020476">
    <property type="entry name" value="Nudix_hydrolase"/>
</dbReference>
<keyword evidence="3 5" id="KW-0378">Hydrolase</keyword>
<reference evidence="8" key="1">
    <citation type="submission" date="2015-11" db="EMBL/GenBank/DDBJ databases">
        <authorList>
            <person name="Varghese N."/>
        </authorList>
    </citation>
    <scope>NUCLEOTIDE SEQUENCE [LARGE SCALE GENOMIC DNA]</scope>
    <source>
        <strain evidence="8">DSM 45899</strain>
    </source>
</reference>
<evidence type="ECO:0000259" key="6">
    <source>
        <dbReference type="PROSITE" id="PS51462"/>
    </source>
</evidence>
<dbReference type="PANTHER" id="PTHR43046">
    <property type="entry name" value="GDP-MANNOSE MANNOSYL HYDROLASE"/>
    <property type="match status" value="1"/>
</dbReference>
<evidence type="ECO:0000256" key="1">
    <source>
        <dbReference type="ARBA" id="ARBA00001946"/>
    </source>
</evidence>
<dbReference type="Proteomes" id="UP000198802">
    <property type="component" value="Unassembled WGS sequence"/>
</dbReference>
<dbReference type="InterPro" id="IPR000086">
    <property type="entry name" value="NUDIX_hydrolase_dom"/>
</dbReference>
<dbReference type="EMBL" id="FAOZ01000043">
    <property type="protein sequence ID" value="CUU60600.1"/>
    <property type="molecule type" value="Genomic_DNA"/>
</dbReference>
<dbReference type="InterPro" id="IPR015797">
    <property type="entry name" value="NUDIX_hydrolase-like_dom_sf"/>
</dbReference>
<dbReference type="Pfam" id="PF00293">
    <property type="entry name" value="NUDIX"/>
    <property type="match status" value="1"/>
</dbReference>
<comment type="similarity">
    <text evidence="2 5">Belongs to the Nudix hydrolase family.</text>
</comment>
<name>A0A0S4R0M5_9ACTN</name>
<organism evidence="7 8">
    <name type="scientific">Parafrankia irregularis</name>
    <dbReference type="NCBI Taxonomy" id="795642"/>
    <lineage>
        <taxon>Bacteria</taxon>
        <taxon>Bacillati</taxon>
        <taxon>Actinomycetota</taxon>
        <taxon>Actinomycetes</taxon>
        <taxon>Frankiales</taxon>
        <taxon>Frankiaceae</taxon>
        <taxon>Parafrankia</taxon>
    </lineage>
</organism>
<keyword evidence="8" id="KW-1185">Reference proteome</keyword>
<dbReference type="PRINTS" id="PR00502">
    <property type="entry name" value="NUDIXFAMILY"/>
</dbReference>
<dbReference type="SUPFAM" id="SSF55811">
    <property type="entry name" value="Nudix"/>
    <property type="match status" value="1"/>
</dbReference>
<dbReference type="PROSITE" id="PS00893">
    <property type="entry name" value="NUDIX_BOX"/>
    <property type="match status" value="1"/>
</dbReference>
<keyword evidence="4" id="KW-0460">Magnesium</keyword>
<dbReference type="PANTHER" id="PTHR43046:SF12">
    <property type="entry name" value="GDP-MANNOSE MANNOSYL HYDROLASE"/>
    <property type="match status" value="1"/>
</dbReference>
<evidence type="ECO:0000256" key="2">
    <source>
        <dbReference type="ARBA" id="ARBA00005582"/>
    </source>
</evidence>
<evidence type="ECO:0000313" key="7">
    <source>
        <dbReference type="EMBL" id="CUU60600.1"/>
    </source>
</evidence>
<accession>A0A0S4R0M5</accession>
<dbReference type="InterPro" id="IPR020084">
    <property type="entry name" value="NUDIX_hydrolase_CS"/>
</dbReference>
<dbReference type="Gene3D" id="3.90.79.10">
    <property type="entry name" value="Nucleoside Triphosphate Pyrophosphohydrolase"/>
    <property type="match status" value="1"/>
</dbReference>
<evidence type="ECO:0000256" key="3">
    <source>
        <dbReference type="ARBA" id="ARBA00022801"/>
    </source>
</evidence>
<sequence>MLWRGYPVVSVGEVGPVAPEPIGETTTYTLAIVQASRPRRRGHRYLVGRDEAGCQTGAMRTPPLRKAARAVVLDPDQRVLLLHYDENDGFWASPGGGLEPGEDYPTAVLRELREELGAEKVDLSAQIAERSTHHPVGGLTVRQVEKYFLSRIAPGDIDPDRATQTDNIRSHRWWTLENLRTTRETVYPHGLSELVTWVLAEGPPEKPMILR</sequence>
<evidence type="ECO:0000313" key="8">
    <source>
        <dbReference type="Proteomes" id="UP000198802"/>
    </source>
</evidence>
<dbReference type="PROSITE" id="PS51462">
    <property type="entry name" value="NUDIX"/>
    <property type="match status" value="1"/>
</dbReference>
<evidence type="ECO:0000256" key="5">
    <source>
        <dbReference type="RuleBase" id="RU003476"/>
    </source>
</evidence>
<dbReference type="GO" id="GO:0016787">
    <property type="term" value="F:hydrolase activity"/>
    <property type="evidence" value="ECO:0007669"/>
    <property type="project" value="UniProtKB-KW"/>
</dbReference>
<evidence type="ECO:0000256" key="4">
    <source>
        <dbReference type="ARBA" id="ARBA00022842"/>
    </source>
</evidence>
<proteinExistence type="inferred from homology"/>
<gene>
    <name evidence="7" type="ORF">Ga0074812_14317</name>
</gene>
<dbReference type="CDD" id="cd04685">
    <property type="entry name" value="NUDIX_Hydrolase"/>
    <property type="match status" value="1"/>
</dbReference>
<comment type="cofactor">
    <cofactor evidence="1">
        <name>Mg(2+)</name>
        <dbReference type="ChEBI" id="CHEBI:18420"/>
    </cofactor>
</comment>
<feature type="domain" description="Nudix hydrolase" evidence="6">
    <location>
        <begin position="63"/>
        <end position="200"/>
    </location>
</feature>